<reference evidence="8 9" key="1">
    <citation type="submission" date="2019-02" db="EMBL/GenBank/DDBJ databases">
        <title>Deep-cultivation of Planctomycetes and their phenomic and genomic characterization uncovers novel biology.</title>
        <authorList>
            <person name="Wiegand S."/>
            <person name="Jogler M."/>
            <person name="Boedeker C."/>
            <person name="Pinto D."/>
            <person name="Vollmers J."/>
            <person name="Rivas-Marin E."/>
            <person name="Kohn T."/>
            <person name="Peeters S.H."/>
            <person name="Heuer A."/>
            <person name="Rast P."/>
            <person name="Oberbeckmann S."/>
            <person name="Bunk B."/>
            <person name="Jeske O."/>
            <person name="Meyerdierks A."/>
            <person name="Storesund J.E."/>
            <person name="Kallscheuer N."/>
            <person name="Luecker S."/>
            <person name="Lage O.M."/>
            <person name="Pohl T."/>
            <person name="Merkel B.J."/>
            <person name="Hornburger P."/>
            <person name="Mueller R.-W."/>
            <person name="Bruemmer F."/>
            <person name="Labrenz M."/>
            <person name="Spormann A.M."/>
            <person name="Op den Camp H."/>
            <person name="Overmann J."/>
            <person name="Amann R."/>
            <person name="Jetten M.S.M."/>
            <person name="Mascher T."/>
            <person name="Medema M.H."/>
            <person name="Devos D.P."/>
            <person name="Kaster A.-K."/>
            <person name="Ovreas L."/>
            <person name="Rohde M."/>
            <person name="Galperin M.Y."/>
            <person name="Jogler C."/>
        </authorList>
    </citation>
    <scope>NUCLEOTIDE SEQUENCE [LARGE SCALE GENOMIC DNA]</scope>
    <source>
        <strain evidence="8 9">Pan189</strain>
    </source>
</reference>
<protein>
    <submittedName>
        <fullName evidence="8">RNA polymerase sigma factor</fullName>
    </submittedName>
</protein>
<name>A0A517R177_9PLAN</name>
<evidence type="ECO:0000256" key="1">
    <source>
        <dbReference type="ARBA" id="ARBA00010641"/>
    </source>
</evidence>
<evidence type="ECO:0000259" key="6">
    <source>
        <dbReference type="Pfam" id="PF04542"/>
    </source>
</evidence>
<dbReference type="InterPro" id="IPR036388">
    <property type="entry name" value="WH-like_DNA-bd_sf"/>
</dbReference>
<keyword evidence="3" id="KW-0731">Sigma factor</keyword>
<proteinExistence type="inferred from homology"/>
<gene>
    <name evidence="8" type="ORF">Pan189_20270</name>
</gene>
<evidence type="ECO:0000313" key="8">
    <source>
        <dbReference type="EMBL" id="QDT37647.1"/>
    </source>
</evidence>
<dbReference type="EMBL" id="CP036268">
    <property type="protein sequence ID" value="QDT37647.1"/>
    <property type="molecule type" value="Genomic_DNA"/>
</dbReference>
<dbReference type="InterPro" id="IPR013324">
    <property type="entry name" value="RNA_pol_sigma_r3/r4-like"/>
</dbReference>
<accession>A0A517R177</accession>
<evidence type="ECO:0000256" key="4">
    <source>
        <dbReference type="ARBA" id="ARBA00023125"/>
    </source>
</evidence>
<dbReference type="Proteomes" id="UP000317318">
    <property type="component" value="Chromosome"/>
</dbReference>
<dbReference type="PANTHER" id="PTHR43133:SF8">
    <property type="entry name" value="RNA POLYMERASE SIGMA FACTOR HI_1459-RELATED"/>
    <property type="match status" value="1"/>
</dbReference>
<keyword evidence="4" id="KW-0238">DNA-binding</keyword>
<keyword evidence="5" id="KW-0804">Transcription</keyword>
<dbReference type="SUPFAM" id="SSF88659">
    <property type="entry name" value="Sigma3 and sigma4 domains of RNA polymerase sigma factors"/>
    <property type="match status" value="1"/>
</dbReference>
<dbReference type="InterPro" id="IPR013325">
    <property type="entry name" value="RNA_pol_sigma_r2"/>
</dbReference>
<dbReference type="Pfam" id="PF04545">
    <property type="entry name" value="Sigma70_r4"/>
    <property type="match status" value="1"/>
</dbReference>
<evidence type="ECO:0000256" key="5">
    <source>
        <dbReference type="ARBA" id="ARBA00023163"/>
    </source>
</evidence>
<evidence type="ECO:0000259" key="7">
    <source>
        <dbReference type="Pfam" id="PF04545"/>
    </source>
</evidence>
<dbReference type="InterPro" id="IPR014284">
    <property type="entry name" value="RNA_pol_sigma-70_dom"/>
</dbReference>
<comment type="similarity">
    <text evidence="1">Belongs to the sigma-70 factor family. ECF subfamily.</text>
</comment>
<evidence type="ECO:0000313" key="9">
    <source>
        <dbReference type="Proteomes" id="UP000317318"/>
    </source>
</evidence>
<dbReference type="AlphaFoldDB" id="A0A517R177"/>
<evidence type="ECO:0000256" key="3">
    <source>
        <dbReference type="ARBA" id="ARBA00023082"/>
    </source>
</evidence>
<keyword evidence="9" id="KW-1185">Reference proteome</keyword>
<dbReference type="InterPro" id="IPR007630">
    <property type="entry name" value="RNA_pol_sigma70_r4"/>
</dbReference>
<dbReference type="RefSeq" id="WP_310821312.1">
    <property type="nucleotide sequence ID" value="NZ_CP036268.1"/>
</dbReference>
<dbReference type="GO" id="GO:0006352">
    <property type="term" value="P:DNA-templated transcription initiation"/>
    <property type="evidence" value="ECO:0007669"/>
    <property type="project" value="InterPro"/>
</dbReference>
<dbReference type="Pfam" id="PF04542">
    <property type="entry name" value="Sigma70_r2"/>
    <property type="match status" value="1"/>
</dbReference>
<dbReference type="InterPro" id="IPR039425">
    <property type="entry name" value="RNA_pol_sigma-70-like"/>
</dbReference>
<sequence length="160" mass="18127">MKHDELNAIVNRFSASLRLLALRYDSSPDDIVQEAFLRLLNSSTPIADPGPWLFRVTRNLAMDAQRRQRRTKQREKLVARPIAFEQAADGDGPAAGEVTVALEKLDDETHLIVVAHLWAELTFEQIAFESGLSASTAHRRYQRGLKQLRQTLEQSCTLMK</sequence>
<dbReference type="Gene3D" id="1.10.10.10">
    <property type="entry name" value="Winged helix-like DNA-binding domain superfamily/Winged helix DNA-binding domain"/>
    <property type="match status" value="1"/>
</dbReference>
<keyword evidence="2" id="KW-0805">Transcription regulation</keyword>
<dbReference type="InterPro" id="IPR007627">
    <property type="entry name" value="RNA_pol_sigma70_r2"/>
</dbReference>
<dbReference type="SUPFAM" id="SSF88946">
    <property type="entry name" value="Sigma2 domain of RNA polymerase sigma factors"/>
    <property type="match status" value="1"/>
</dbReference>
<dbReference type="KEGG" id="svp:Pan189_20270"/>
<organism evidence="8 9">
    <name type="scientific">Stratiformator vulcanicus</name>
    <dbReference type="NCBI Taxonomy" id="2527980"/>
    <lineage>
        <taxon>Bacteria</taxon>
        <taxon>Pseudomonadati</taxon>
        <taxon>Planctomycetota</taxon>
        <taxon>Planctomycetia</taxon>
        <taxon>Planctomycetales</taxon>
        <taxon>Planctomycetaceae</taxon>
        <taxon>Stratiformator</taxon>
    </lineage>
</organism>
<dbReference type="NCBIfam" id="TIGR02937">
    <property type="entry name" value="sigma70-ECF"/>
    <property type="match status" value="1"/>
</dbReference>
<evidence type="ECO:0000256" key="2">
    <source>
        <dbReference type="ARBA" id="ARBA00023015"/>
    </source>
</evidence>
<dbReference type="Gene3D" id="1.10.1740.10">
    <property type="match status" value="1"/>
</dbReference>
<dbReference type="GO" id="GO:0003677">
    <property type="term" value="F:DNA binding"/>
    <property type="evidence" value="ECO:0007669"/>
    <property type="project" value="UniProtKB-KW"/>
</dbReference>
<dbReference type="GO" id="GO:0016987">
    <property type="term" value="F:sigma factor activity"/>
    <property type="evidence" value="ECO:0007669"/>
    <property type="project" value="UniProtKB-KW"/>
</dbReference>
<feature type="domain" description="RNA polymerase sigma-70 region 4" evidence="7">
    <location>
        <begin position="101"/>
        <end position="150"/>
    </location>
</feature>
<dbReference type="PANTHER" id="PTHR43133">
    <property type="entry name" value="RNA POLYMERASE ECF-TYPE SIGMA FACTO"/>
    <property type="match status" value="1"/>
</dbReference>
<feature type="domain" description="RNA polymerase sigma-70 region 2" evidence="6">
    <location>
        <begin position="18"/>
        <end position="71"/>
    </location>
</feature>